<dbReference type="GO" id="GO:0043335">
    <property type="term" value="P:protein unfolding"/>
    <property type="evidence" value="ECO:0007669"/>
    <property type="project" value="TreeGrafter"/>
</dbReference>
<dbReference type="GO" id="GO:0003755">
    <property type="term" value="F:peptidyl-prolyl cis-trans isomerase activity"/>
    <property type="evidence" value="ECO:0007669"/>
    <property type="project" value="TreeGrafter"/>
</dbReference>
<dbReference type="PANTHER" id="PTHR30560">
    <property type="entry name" value="TRIGGER FACTOR CHAPERONE AND PEPTIDYL-PROLYL CIS/TRANS ISOMERASE"/>
    <property type="match status" value="1"/>
</dbReference>
<dbReference type="EMBL" id="SDMP01000007">
    <property type="protein sequence ID" value="RYR49390.1"/>
    <property type="molecule type" value="Genomic_DNA"/>
</dbReference>
<reference evidence="1 2" key="1">
    <citation type="submission" date="2019-01" db="EMBL/GenBank/DDBJ databases">
        <title>Sequencing of cultivated peanut Arachis hypogaea provides insights into genome evolution and oil improvement.</title>
        <authorList>
            <person name="Chen X."/>
        </authorList>
    </citation>
    <scope>NUCLEOTIDE SEQUENCE [LARGE SCALE GENOMIC DNA]</scope>
    <source>
        <strain evidence="2">cv. Fuhuasheng</strain>
        <tissue evidence="1">Leaves</tissue>
    </source>
</reference>
<organism evidence="1 2">
    <name type="scientific">Arachis hypogaea</name>
    <name type="common">Peanut</name>
    <dbReference type="NCBI Taxonomy" id="3818"/>
    <lineage>
        <taxon>Eukaryota</taxon>
        <taxon>Viridiplantae</taxon>
        <taxon>Streptophyta</taxon>
        <taxon>Embryophyta</taxon>
        <taxon>Tracheophyta</taxon>
        <taxon>Spermatophyta</taxon>
        <taxon>Magnoliopsida</taxon>
        <taxon>eudicotyledons</taxon>
        <taxon>Gunneridae</taxon>
        <taxon>Pentapetalae</taxon>
        <taxon>rosids</taxon>
        <taxon>fabids</taxon>
        <taxon>Fabales</taxon>
        <taxon>Fabaceae</taxon>
        <taxon>Papilionoideae</taxon>
        <taxon>50 kb inversion clade</taxon>
        <taxon>dalbergioids sensu lato</taxon>
        <taxon>Dalbergieae</taxon>
        <taxon>Pterocarpus clade</taxon>
        <taxon>Arachis</taxon>
    </lineage>
</organism>
<dbReference type="PANTHER" id="PTHR30560:SF4">
    <property type="entry name" value="OS01G0894700 PROTEIN"/>
    <property type="match status" value="1"/>
</dbReference>
<dbReference type="GO" id="GO:0051083">
    <property type="term" value="P:'de novo' cotranslational protein folding"/>
    <property type="evidence" value="ECO:0007669"/>
    <property type="project" value="TreeGrafter"/>
</dbReference>
<dbReference type="GO" id="GO:0015031">
    <property type="term" value="P:protein transport"/>
    <property type="evidence" value="ECO:0007669"/>
    <property type="project" value="InterPro"/>
</dbReference>
<proteinExistence type="predicted"/>
<dbReference type="GO" id="GO:0043022">
    <property type="term" value="F:ribosome binding"/>
    <property type="evidence" value="ECO:0007669"/>
    <property type="project" value="TreeGrafter"/>
</dbReference>
<evidence type="ECO:0000313" key="1">
    <source>
        <dbReference type="EMBL" id="RYR49390.1"/>
    </source>
</evidence>
<accession>A0A445CEN3</accession>
<evidence type="ECO:0008006" key="3">
    <source>
        <dbReference type="Google" id="ProtNLM"/>
    </source>
</evidence>
<gene>
    <name evidence="1" type="ORF">Ahy_A07g035872</name>
</gene>
<keyword evidence="2" id="KW-1185">Reference proteome</keyword>
<dbReference type="InterPro" id="IPR005215">
    <property type="entry name" value="Trig_fac"/>
</dbReference>
<dbReference type="InterPro" id="IPR036611">
    <property type="entry name" value="Trigger_fac_ribosome-bd_sf"/>
</dbReference>
<dbReference type="Proteomes" id="UP000289738">
    <property type="component" value="Chromosome A07"/>
</dbReference>
<dbReference type="GO" id="GO:0044183">
    <property type="term" value="F:protein folding chaperone"/>
    <property type="evidence" value="ECO:0007669"/>
    <property type="project" value="TreeGrafter"/>
</dbReference>
<protein>
    <recommendedName>
        <fullName evidence="3">Trigger factor ribosome-binding bacterial domain-containing protein</fullName>
    </recommendedName>
</protein>
<sequence length="187" mass="21382">MLIYDFCCLCSHEFGLSIVILSFMWHKWQLRVDLTGDQTERVFGKTLRDLGRTAPPVPGFRMQKGGKEDSVYRLRLTPNFNHIIFHCACDARTALGKSSQIPNDFLLQMLGEERVIKFVIQEILNSTMADYVEKASDILPLYNENLDVKDRKISTIQTAEELKQSFKPGKEFGFNVIIEPKSSEDTG</sequence>
<evidence type="ECO:0000313" key="2">
    <source>
        <dbReference type="Proteomes" id="UP000289738"/>
    </source>
</evidence>
<dbReference type="Gene3D" id="3.30.70.1050">
    <property type="entry name" value="Trigger factor ribosome-binding domain"/>
    <property type="match status" value="1"/>
</dbReference>
<dbReference type="AlphaFoldDB" id="A0A445CEN3"/>
<name>A0A445CEN3_ARAHY</name>
<comment type="caution">
    <text evidence="1">The sequence shown here is derived from an EMBL/GenBank/DDBJ whole genome shotgun (WGS) entry which is preliminary data.</text>
</comment>